<feature type="region of interest" description="Disordered" evidence="1">
    <location>
        <begin position="449"/>
        <end position="485"/>
    </location>
</feature>
<feature type="region of interest" description="Disordered" evidence="1">
    <location>
        <begin position="1"/>
        <end position="27"/>
    </location>
</feature>
<feature type="compositionally biased region" description="Pro residues" evidence="1">
    <location>
        <begin position="7"/>
        <end position="26"/>
    </location>
</feature>
<evidence type="ECO:0000313" key="2">
    <source>
        <dbReference type="EMBL" id="SCV68076.1"/>
    </source>
</evidence>
<proteinExistence type="predicted"/>
<sequence>METGDPGSPPMAPAPPPVSGQPPVPPSVLIGKTQVTTPITMPTYAAATTANQASKQTFEQQQQQLACSQALNRILAVIKAVPGNHLDRWVQAIFATENFLATTATLLKFSALNATRNIVNPFSNALKVSLSYQSLSRTSIKEKGDLVACVWSLLSPNTPICFDTGVPFPKGFKYFTPQIIGLQHSSNLRAGAIHHCITVSFILAKARDVALATPPMLTWRSAKARFAKVHHFHHNMVELRINVGVSGVPPKDAIVSAFQSLVEDLSSKGHPSFVLIMLHYFNTPQLPSRMDLCTQGINITAIRHDYEKEVACSCCHFVGHVESCPMVQERRRKEVEELVRKGVMKGAGMGTGGRWVEADAQINHNTINNNNNPIINNNNNNNNNIPETVGARALESQNRFAGLEVEDGQEEEDAGQGQGKEGEEEAGTKVDDEDLGMDLEASTGVDVIKTEGKDKDKDNMEDHRELENNRIDEDEVMKEGTGEGEEEVLMEVEEEMATAVKEGTATESLCKAEEWDHVQAEHDACARAKEEARVNVQLDAEEPLVQHNFATWDEENGEL</sequence>
<evidence type="ECO:0000256" key="1">
    <source>
        <dbReference type="SAM" id="MobiDB-lite"/>
    </source>
</evidence>
<reference evidence="3" key="1">
    <citation type="submission" date="2016-09" db="EMBL/GenBank/DDBJ databases">
        <authorList>
            <person name="Jeantristanb JTB J.-T."/>
            <person name="Ricardo R."/>
        </authorList>
    </citation>
    <scope>NUCLEOTIDE SEQUENCE [LARGE SCALE GENOMIC DNA]</scope>
</reference>
<name>A0A238FAG8_9BASI</name>
<feature type="compositionally biased region" description="Acidic residues" evidence="1">
    <location>
        <begin position="404"/>
        <end position="414"/>
    </location>
</feature>
<dbReference type="AlphaFoldDB" id="A0A238FAG8"/>
<accession>A0A238FAG8</accession>
<dbReference type="Proteomes" id="UP000198372">
    <property type="component" value="Unassembled WGS sequence"/>
</dbReference>
<keyword evidence="3" id="KW-1185">Reference proteome</keyword>
<feature type="compositionally biased region" description="Basic and acidic residues" evidence="1">
    <location>
        <begin position="449"/>
        <end position="481"/>
    </location>
</feature>
<evidence type="ECO:0000313" key="3">
    <source>
        <dbReference type="Proteomes" id="UP000198372"/>
    </source>
</evidence>
<protein>
    <submittedName>
        <fullName evidence="2">BQ2448_197 protein</fullName>
    </submittedName>
</protein>
<gene>
    <name evidence="2" type="ORF">BQ2448_197</name>
</gene>
<feature type="region of interest" description="Disordered" evidence="1">
    <location>
        <begin position="403"/>
        <end position="434"/>
    </location>
</feature>
<dbReference type="EMBL" id="FMSP01000003">
    <property type="protein sequence ID" value="SCV68076.1"/>
    <property type="molecule type" value="Genomic_DNA"/>
</dbReference>
<organism evidence="2 3">
    <name type="scientific">Microbotryum intermedium</name>
    <dbReference type="NCBI Taxonomy" id="269621"/>
    <lineage>
        <taxon>Eukaryota</taxon>
        <taxon>Fungi</taxon>
        <taxon>Dikarya</taxon>
        <taxon>Basidiomycota</taxon>
        <taxon>Pucciniomycotina</taxon>
        <taxon>Microbotryomycetes</taxon>
        <taxon>Microbotryales</taxon>
        <taxon>Microbotryaceae</taxon>
        <taxon>Microbotryum</taxon>
    </lineage>
</organism>